<dbReference type="Proteomes" id="UP001166291">
    <property type="component" value="Unassembled WGS sequence"/>
</dbReference>
<evidence type="ECO:0000313" key="1">
    <source>
        <dbReference type="EMBL" id="MBW2939961.1"/>
    </source>
</evidence>
<keyword evidence="2" id="KW-1185">Reference proteome</keyword>
<protein>
    <recommendedName>
        <fullName evidence="3">Nucleotidyltransferase family protein</fullName>
    </recommendedName>
</protein>
<proteinExistence type="predicted"/>
<gene>
    <name evidence="1" type="ORF">KXJ70_04205</name>
</gene>
<reference evidence="1" key="1">
    <citation type="submission" date="2021-07" db="EMBL/GenBank/DDBJ databases">
        <title>Zhongshania sp. CAU 1632 isolated from seawater.</title>
        <authorList>
            <person name="Kim W."/>
        </authorList>
    </citation>
    <scope>NUCLEOTIDE SEQUENCE</scope>
    <source>
        <strain evidence="1">CAU 1632</strain>
    </source>
</reference>
<dbReference type="RefSeq" id="WP_219042194.1">
    <property type="nucleotide sequence ID" value="NZ_JAHWDQ010000001.1"/>
</dbReference>
<evidence type="ECO:0000313" key="2">
    <source>
        <dbReference type="Proteomes" id="UP001166291"/>
    </source>
</evidence>
<accession>A0ABS6VNT1</accession>
<organism evidence="1 2">
    <name type="scientific">Zhongshania aquimaris</name>
    <dbReference type="NCBI Taxonomy" id="2857107"/>
    <lineage>
        <taxon>Bacteria</taxon>
        <taxon>Pseudomonadati</taxon>
        <taxon>Pseudomonadota</taxon>
        <taxon>Gammaproteobacteria</taxon>
        <taxon>Cellvibrionales</taxon>
        <taxon>Spongiibacteraceae</taxon>
        <taxon>Zhongshania</taxon>
    </lineage>
</organism>
<comment type="caution">
    <text evidence="1">The sequence shown here is derived from an EMBL/GenBank/DDBJ whole genome shotgun (WGS) entry which is preliminary data.</text>
</comment>
<dbReference type="EMBL" id="JAHWDQ010000001">
    <property type="protein sequence ID" value="MBW2939961.1"/>
    <property type="molecule type" value="Genomic_DNA"/>
</dbReference>
<name>A0ABS6VNT1_9GAMM</name>
<evidence type="ECO:0008006" key="3">
    <source>
        <dbReference type="Google" id="ProtNLM"/>
    </source>
</evidence>
<sequence>MNEFKDDLRVLNSLQIVRKHIFNGACHFLDNANYYQLKEEICEYFDVEFNDVLIVGSGKLGFSIKPQRRYGAFNDESDIDIAVVSTELFQKIWKEAYLYQRSGAYWPKSADFFKYLSEGWIRPDKLPSSKYFSFTENWWNFFNELTTSERYGPYKIRGGLYQSWFFLQEYQKICIEQCITEVKT</sequence>